<dbReference type="GO" id="GO:0005524">
    <property type="term" value="F:ATP binding"/>
    <property type="evidence" value="ECO:0007669"/>
    <property type="project" value="UniProtKB-KW"/>
</dbReference>
<dbReference type="GO" id="GO:0030983">
    <property type="term" value="F:mismatched DNA binding"/>
    <property type="evidence" value="ECO:0007669"/>
    <property type="project" value="InterPro"/>
</dbReference>
<dbReference type="Gene3D" id="3.40.50.300">
    <property type="entry name" value="P-loop containing nucleotide triphosphate hydrolases"/>
    <property type="match status" value="1"/>
</dbReference>
<evidence type="ECO:0000256" key="4">
    <source>
        <dbReference type="SAM" id="Phobius"/>
    </source>
</evidence>
<sequence>MEYLNCDNMEKGIKAYHLYLNLCNTEEVLPETVREDLNMDDLCEQVDYTSSCIGRQYLYHILCMDKVSDVAKHEQFIEKLQTDHPLRNQLVNALQKLNKPDAYSIVDILAEKEHTYSRGYLLVIQVCRWLPAFFLILMFRFSSSPIPFILLLVSYIFNGYLHFKQKNILSCYFFSMPQLYKLLKTVNYLTTIPSFLSINDKMESTTRHLKELCRKLGSFRYGIALESESAMIVYLLTELINIFTLYSTINIVTSFQSIQKRKGEIEQAFCYVGFLDMLCSISFLREKLPYYCKPSSDKEGERLKADSIYHPLIKDCVSNDVSLSYKSMLITGSNMSGKTSFIRTVAINLLTAKALNTCFAKEFCIDIHRRLYSVIHTEDDLVEGKSYFFKEAENVKVALEKGKEGNYLLIFDELFKGTNTMERIAINSAVFSDLAKANNLIFASTHDLELTTLLNDQYELYHFSEKVTDDRLLFDYKLKKGIAKEGNAIKILELCGYPPELVQSAKDILPMIR</sequence>
<dbReference type="EMBL" id="ASSP01000004">
    <property type="protein sequence ID" value="EOS16166.1"/>
    <property type="molecule type" value="Genomic_DNA"/>
</dbReference>
<evidence type="ECO:0000259" key="5">
    <source>
        <dbReference type="SMART" id="SM00534"/>
    </source>
</evidence>
<feature type="domain" description="DNA mismatch repair proteins mutS family" evidence="5">
    <location>
        <begin position="325"/>
        <end position="510"/>
    </location>
</feature>
<keyword evidence="4" id="KW-0812">Transmembrane</keyword>
<evidence type="ECO:0000256" key="3">
    <source>
        <dbReference type="ARBA" id="ARBA00023125"/>
    </source>
</evidence>
<dbReference type="PANTHER" id="PTHR11361:SF152">
    <property type="entry name" value="DNA MISMATCH REPAIR PROTEIN"/>
    <property type="match status" value="1"/>
</dbReference>
<proteinExistence type="predicted"/>
<dbReference type="HOGENOM" id="CLU_030717_1_0_10"/>
<protein>
    <recommendedName>
        <fullName evidence="5">DNA mismatch repair proteins mutS family domain-containing protein</fullName>
    </recommendedName>
</protein>
<dbReference type="SMART" id="SM00534">
    <property type="entry name" value="MUTSac"/>
    <property type="match status" value="1"/>
</dbReference>
<evidence type="ECO:0000256" key="2">
    <source>
        <dbReference type="ARBA" id="ARBA00022840"/>
    </source>
</evidence>
<dbReference type="GO" id="GO:0006298">
    <property type="term" value="P:mismatch repair"/>
    <property type="evidence" value="ECO:0007669"/>
    <property type="project" value="InterPro"/>
</dbReference>
<feature type="transmembrane region" description="Helical" evidence="4">
    <location>
        <begin position="145"/>
        <end position="163"/>
    </location>
</feature>
<keyword evidence="7" id="KW-1185">Reference proteome</keyword>
<name>R9ID81_9BACT</name>
<keyword evidence="2" id="KW-0067">ATP-binding</keyword>
<dbReference type="SUPFAM" id="SSF52540">
    <property type="entry name" value="P-loop containing nucleoside triphosphate hydrolases"/>
    <property type="match status" value="1"/>
</dbReference>
<reference evidence="6 7" key="1">
    <citation type="submission" date="2013-04" db="EMBL/GenBank/DDBJ databases">
        <title>The Genome Sequence of Bacteroides massiliensis dnLKV3.</title>
        <authorList>
            <consortium name="The Broad Institute Genomics Platform"/>
            <consortium name="The Broad Institute Genome Sequencing Center for Infectious Disease"/>
            <person name="Earl A."/>
            <person name="Xavier R."/>
            <person name="Kuhn K."/>
            <person name="Stappenbeck T."/>
            <person name="Walker B."/>
            <person name="Young S."/>
            <person name="Zeng Q."/>
            <person name="Gargeya S."/>
            <person name="Fitzgerald M."/>
            <person name="Haas B."/>
            <person name="Abouelleil A."/>
            <person name="Allen A.W."/>
            <person name="Alvarado L."/>
            <person name="Arachchi H.M."/>
            <person name="Berlin A.M."/>
            <person name="Chapman S.B."/>
            <person name="Gainer-Dewar J."/>
            <person name="Goldberg J."/>
            <person name="Griggs A."/>
            <person name="Gujja S."/>
            <person name="Hansen M."/>
            <person name="Howarth C."/>
            <person name="Imamovic A."/>
            <person name="Ireland A."/>
            <person name="Larimer J."/>
            <person name="McCowan C."/>
            <person name="Murphy C."/>
            <person name="Pearson M."/>
            <person name="Poon T.W."/>
            <person name="Priest M."/>
            <person name="Roberts A."/>
            <person name="Saif S."/>
            <person name="Shea T."/>
            <person name="Sisk P."/>
            <person name="Sykes S."/>
            <person name="Wortman J."/>
            <person name="Nusbaum C."/>
            <person name="Birren B."/>
        </authorList>
    </citation>
    <scope>NUCLEOTIDE SEQUENCE [LARGE SCALE GENOMIC DNA]</scope>
    <source>
        <strain evidence="7">dnLKV3</strain>
    </source>
</reference>
<keyword evidence="3" id="KW-0238">DNA-binding</keyword>
<keyword evidence="1" id="KW-0547">Nucleotide-binding</keyword>
<evidence type="ECO:0000256" key="1">
    <source>
        <dbReference type="ARBA" id="ARBA00022741"/>
    </source>
</evidence>
<dbReference type="InterPro" id="IPR000432">
    <property type="entry name" value="DNA_mismatch_repair_MutS_C"/>
</dbReference>
<accession>R9ID81</accession>
<keyword evidence="4" id="KW-0472">Membrane</keyword>
<dbReference type="STRING" id="1235788.C802_00380"/>
<dbReference type="AlphaFoldDB" id="R9ID81"/>
<dbReference type="InterPro" id="IPR045076">
    <property type="entry name" value="MutS"/>
</dbReference>
<organism evidence="6 7">
    <name type="scientific">Phocaeicola sartorii</name>
    <dbReference type="NCBI Taxonomy" id="671267"/>
    <lineage>
        <taxon>Bacteria</taxon>
        <taxon>Pseudomonadati</taxon>
        <taxon>Bacteroidota</taxon>
        <taxon>Bacteroidia</taxon>
        <taxon>Bacteroidales</taxon>
        <taxon>Bacteroidaceae</taxon>
        <taxon>Phocaeicola</taxon>
    </lineage>
</organism>
<evidence type="ECO:0000313" key="6">
    <source>
        <dbReference type="EMBL" id="EOS16166.1"/>
    </source>
</evidence>
<dbReference type="PATRIC" id="fig|1235788.3.peg.377"/>
<dbReference type="GO" id="GO:0140664">
    <property type="term" value="F:ATP-dependent DNA damage sensor activity"/>
    <property type="evidence" value="ECO:0007669"/>
    <property type="project" value="InterPro"/>
</dbReference>
<dbReference type="GO" id="GO:0005829">
    <property type="term" value="C:cytosol"/>
    <property type="evidence" value="ECO:0007669"/>
    <property type="project" value="TreeGrafter"/>
</dbReference>
<dbReference type="PANTHER" id="PTHR11361">
    <property type="entry name" value="DNA MISMATCH REPAIR PROTEIN MUTS FAMILY MEMBER"/>
    <property type="match status" value="1"/>
</dbReference>
<dbReference type="InterPro" id="IPR027417">
    <property type="entry name" value="P-loop_NTPase"/>
</dbReference>
<gene>
    <name evidence="6" type="ORF">C802_00380</name>
</gene>
<comment type="caution">
    <text evidence="6">The sequence shown here is derived from an EMBL/GenBank/DDBJ whole genome shotgun (WGS) entry which is preliminary data.</text>
</comment>
<feature type="transmembrane region" description="Helical" evidence="4">
    <location>
        <begin position="119"/>
        <end position="139"/>
    </location>
</feature>
<dbReference type="Proteomes" id="UP000014200">
    <property type="component" value="Unassembled WGS sequence"/>
</dbReference>
<keyword evidence="4" id="KW-1133">Transmembrane helix</keyword>
<evidence type="ECO:0000313" key="7">
    <source>
        <dbReference type="Proteomes" id="UP000014200"/>
    </source>
</evidence>
<dbReference type="Pfam" id="PF00488">
    <property type="entry name" value="MutS_V"/>
    <property type="match status" value="1"/>
</dbReference>